<dbReference type="Pfam" id="PF04018">
    <property type="entry name" value="VCA0040-like"/>
    <property type="match status" value="1"/>
</dbReference>
<sequence length="326" mass="33729">MAASRSPVRSDDASDVGSPPSRPSATTVASNVGRGALIGVAETIPGVSGGTVALITGIYDRLISSAKAATTFPVRRLRGVRSDDAARVDWWLVVPVLAGMAIAVFTIAGVMEGFVTEQPVYSRALFIGMIAASVAIPLQEIPRGTFTTTSSKSSAVLTFAVMAVLVFVLTSLPRSEVSDPPLVAVFFAASVAVCALVLPGVSGSFFLLVIGLYAPTLGAVDDRELLYLGVFAAGAVVGLASFVQALEWLLRNHHGLAMVGAAGLLLGSLRALWPWQDPEDGAPMPIGDDWPGALCLFVLGVVTVTVVALVQRRLGSSDDRPATAAD</sequence>
<gene>
    <name evidence="3" type="ORF">SAMN04488548_136466</name>
</gene>
<evidence type="ECO:0000313" key="4">
    <source>
        <dbReference type="Proteomes" id="UP000183180"/>
    </source>
</evidence>
<feature type="transmembrane region" description="Helical" evidence="2">
    <location>
        <begin position="90"/>
        <end position="108"/>
    </location>
</feature>
<feature type="transmembrane region" description="Helical" evidence="2">
    <location>
        <begin position="184"/>
        <end position="213"/>
    </location>
</feature>
<dbReference type="OrthoDB" id="9793746at2"/>
<dbReference type="InterPro" id="IPR007163">
    <property type="entry name" value="VCA0040-like"/>
</dbReference>
<feature type="transmembrane region" description="Helical" evidence="2">
    <location>
        <begin position="225"/>
        <end position="243"/>
    </location>
</feature>
<keyword evidence="2" id="KW-1133">Transmembrane helix</keyword>
<dbReference type="EMBL" id="FNLM01000036">
    <property type="protein sequence ID" value="SDU81046.1"/>
    <property type="molecule type" value="Genomic_DNA"/>
</dbReference>
<accession>A0A1H2LKY3</accession>
<evidence type="ECO:0000256" key="1">
    <source>
        <dbReference type="SAM" id="MobiDB-lite"/>
    </source>
</evidence>
<name>A0A1H2LKY3_9ACTN</name>
<evidence type="ECO:0000256" key="2">
    <source>
        <dbReference type="SAM" id="Phobius"/>
    </source>
</evidence>
<protein>
    <submittedName>
        <fullName evidence="3">Putative membrane protein</fullName>
    </submittedName>
</protein>
<dbReference type="AlphaFoldDB" id="A0A1H2LKY3"/>
<dbReference type="PANTHER" id="PTHR37308">
    <property type="entry name" value="INTEGRAL MEMBRANE PROTEIN"/>
    <property type="match status" value="1"/>
</dbReference>
<feature type="transmembrane region" description="Helical" evidence="2">
    <location>
        <begin position="153"/>
        <end position="172"/>
    </location>
</feature>
<keyword evidence="2" id="KW-0812">Transmembrane</keyword>
<dbReference type="RefSeq" id="WP_074853865.1">
    <property type="nucleotide sequence ID" value="NZ_FNLM01000036.1"/>
</dbReference>
<proteinExistence type="predicted"/>
<reference evidence="3 4" key="1">
    <citation type="submission" date="2016-10" db="EMBL/GenBank/DDBJ databases">
        <authorList>
            <person name="de Groot N.N."/>
        </authorList>
    </citation>
    <scope>NUCLEOTIDE SEQUENCE [LARGE SCALE GENOMIC DNA]</scope>
    <source>
        <strain evidence="3 4">DSM 44215</strain>
    </source>
</reference>
<feature type="transmembrane region" description="Helical" evidence="2">
    <location>
        <begin position="290"/>
        <end position="310"/>
    </location>
</feature>
<feature type="region of interest" description="Disordered" evidence="1">
    <location>
        <begin position="1"/>
        <end position="27"/>
    </location>
</feature>
<evidence type="ECO:0000313" key="3">
    <source>
        <dbReference type="EMBL" id="SDU81046.1"/>
    </source>
</evidence>
<organism evidence="3 4">
    <name type="scientific">Gordonia westfalica</name>
    <dbReference type="NCBI Taxonomy" id="158898"/>
    <lineage>
        <taxon>Bacteria</taxon>
        <taxon>Bacillati</taxon>
        <taxon>Actinomycetota</taxon>
        <taxon>Actinomycetes</taxon>
        <taxon>Mycobacteriales</taxon>
        <taxon>Gordoniaceae</taxon>
        <taxon>Gordonia</taxon>
    </lineage>
</organism>
<keyword evidence="2" id="KW-0472">Membrane</keyword>
<feature type="transmembrane region" description="Helical" evidence="2">
    <location>
        <begin position="120"/>
        <end position="138"/>
    </location>
</feature>
<dbReference type="PANTHER" id="PTHR37308:SF1">
    <property type="entry name" value="POLYPRENYL-PHOSPHATE TRANSPORTER"/>
    <property type="match status" value="1"/>
</dbReference>
<dbReference type="Proteomes" id="UP000183180">
    <property type="component" value="Unassembled WGS sequence"/>
</dbReference>
<dbReference type="STRING" id="158898.SAMN04488548_136466"/>